<organism evidence="2 3">
    <name type="scientific">Streptomyces daliensis</name>
    <dbReference type="NCBI Taxonomy" id="299421"/>
    <lineage>
        <taxon>Bacteria</taxon>
        <taxon>Bacillati</taxon>
        <taxon>Actinomycetota</taxon>
        <taxon>Actinomycetes</taxon>
        <taxon>Kitasatosporales</taxon>
        <taxon>Streptomycetaceae</taxon>
        <taxon>Streptomyces</taxon>
    </lineage>
</organism>
<feature type="region of interest" description="Disordered" evidence="1">
    <location>
        <begin position="58"/>
        <end position="88"/>
    </location>
</feature>
<gene>
    <name evidence="2" type="ORF">KDA82_11890</name>
</gene>
<dbReference type="Pfam" id="PF10025">
    <property type="entry name" value="DUF2267"/>
    <property type="match status" value="1"/>
</dbReference>
<evidence type="ECO:0000256" key="1">
    <source>
        <dbReference type="SAM" id="MobiDB-lite"/>
    </source>
</evidence>
<evidence type="ECO:0000313" key="2">
    <source>
        <dbReference type="EMBL" id="MBR7673706.1"/>
    </source>
</evidence>
<dbReference type="InterPro" id="IPR018727">
    <property type="entry name" value="DUF2267"/>
</dbReference>
<keyword evidence="3" id="KW-1185">Reference proteome</keyword>
<protein>
    <submittedName>
        <fullName evidence="2">DUF2267 domain-containing protein</fullName>
    </submittedName>
</protein>
<sequence length="148" mass="15792">MDMSLEALLEQIRERGNYRTLQEAAGATQAVLETLGAHLVDEDRARLATFLPQLCAPLLTPAPSAPPRPSSTAPGAMKGPPPGSEPLTFQVFLDKVGTRHGGSPETARRDADAVLSVIAERADDKLIRRILDWLPPGHAALFGLPEPG</sequence>
<dbReference type="InterPro" id="IPR038282">
    <property type="entry name" value="DUF2267_sf"/>
</dbReference>
<proteinExistence type="predicted"/>
<name>A0A8T4IN59_9ACTN</name>
<dbReference type="Proteomes" id="UP000675554">
    <property type="component" value="Unassembled WGS sequence"/>
</dbReference>
<reference evidence="2" key="1">
    <citation type="submission" date="2021-04" db="EMBL/GenBank/DDBJ databases">
        <title>Sequencing of actinobacteria type strains.</title>
        <authorList>
            <person name="Nguyen G.-S."/>
            <person name="Wentzel A."/>
        </authorList>
    </citation>
    <scope>NUCLEOTIDE SEQUENCE</scope>
    <source>
        <strain evidence="2">DSM 42095</strain>
    </source>
</reference>
<dbReference type="AlphaFoldDB" id="A0A8T4IN59"/>
<dbReference type="EMBL" id="JAGSMN010000243">
    <property type="protein sequence ID" value="MBR7673706.1"/>
    <property type="molecule type" value="Genomic_DNA"/>
</dbReference>
<evidence type="ECO:0000313" key="3">
    <source>
        <dbReference type="Proteomes" id="UP000675554"/>
    </source>
</evidence>
<dbReference type="Gene3D" id="1.10.490.110">
    <property type="entry name" value="Uncharacterized conserved protein DUF2267"/>
    <property type="match status" value="1"/>
</dbReference>
<comment type="caution">
    <text evidence="2">The sequence shown here is derived from an EMBL/GenBank/DDBJ whole genome shotgun (WGS) entry which is preliminary data.</text>
</comment>
<accession>A0A8T4IN59</accession>